<dbReference type="InterPro" id="IPR050553">
    <property type="entry name" value="Thioredoxin_ResA/DsbE_sf"/>
</dbReference>
<dbReference type="EMBL" id="PGLV01000001">
    <property type="protein sequence ID" value="POZ57437.1"/>
    <property type="molecule type" value="Genomic_DNA"/>
</dbReference>
<keyword evidence="3" id="KW-0735">Signal-anchor</keyword>
<evidence type="ECO:0000256" key="3">
    <source>
        <dbReference type="ARBA" id="ARBA00022968"/>
    </source>
</evidence>
<dbReference type="CDD" id="cd02966">
    <property type="entry name" value="TlpA_like_family"/>
    <property type="match status" value="1"/>
</dbReference>
<evidence type="ECO:0000256" key="4">
    <source>
        <dbReference type="ARBA" id="ARBA00023157"/>
    </source>
</evidence>
<organism evidence="8 10">
    <name type="scientific">Lysinibacillus sphaericus</name>
    <name type="common">Bacillus sphaericus</name>
    <dbReference type="NCBI Taxonomy" id="1421"/>
    <lineage>
        <taxon>Bacteria</taxon>
        <taxon>Bacillati</taxon>
        <taxon>Bacillota</taxon>
        <taxon>Bacilli</taxon>
        <taxon>Bacillales</taxon>
        <taxon>Bacillaceae</taxon>
        <taxon>Lysinibacillus</taxon>
    </lineage>
</organism>
<dbReference type="Proteomes" id="UP000237319">
    <property type="component" value="Unassembled WGS sequence"/>
</dbReference>
<evidence type="ECO:0000256" key="2">
    <source>
        <dbReference type="ARBA" id="ARBA00022748"/>
    </source>
</evidence>
<dbReference type="AlphaFoldDB" id="A0A2S5D365"/>
<keyword evidence="2" id="KW-0201">Cytochrome c-type biogenesis</keyword>
<keyword evidence="6" id="KW-0812">Transmembrane</keyword>
<keyword evidence="5" id="KW-0676">Redox-active center</keyword>
<dbReference type="NCBIfam" id="NF002854">
    <property type="entry name" value="PRK03147.1"/>
    <property type="match status" value="1"/>
</dbReference>
<dbReference type="Pfam" id="PF00578">
    <property type="entry name" value="AhpC-TSA"/>
    <property type="match status" value="1"/>
</dbReference>
<dbReference type="PANTHER" id="PTHR42852">
    <property type="entry name" value="THIOL:DISULFIDE INTERCHANGE PROTEIN DSBE"/>
    <property type="match status" value="1"/>
</dbReference>
<dbReference type="GO" id="GO:0016491">
    <property type="term" value="F:oxidoreductase activity"/>
    <property type="evidence" value="ECO:0007669"/>
    <property type="project" value="InterPro"/>
</dbReference>
<reference evidence="8 10" key="1">
    <citation type="submission" date="2017-11" db="EMBL/GenBank/DDBJ databases">
        <title>Genome sequence of Lysinibacillus sphaericus, a lignin-degrading bacteria isolated from municipal solid waste soil.</title>
        <authorList>
            <person name="Persinoti G.F."/>
            <person name="Paixao D.A."/>
            <person name="Bugg T.D."/>
            <person name="Squina F.M."/>
        </authorList>
    </citation>
    <scope>NUCLEOTIDE SEQUENCE [LARGE SCALE GENOMIC DNA]</scope>
    <source>
        <strain evidence="8 10">A1</strain>
    </source>
</reference>
<keyword evidence="4" id="KW-1015">Disulfide bond</keyword>
<proteinExistence type="predicted"/>
<dbReference type="GO" id="GO:0016209">
    <property type="term" value="F:antioxidant activity"/>
    <property type="evidence" value="ECO:0007669"/>
    <property type="project" value="InterPro"/>
</dbReference>
<keyword evidence="10" id="KW-1185">Reference proteome</keyword>
<evidence type="ECO:0000259" key="7">
    <source>
        <dbReference type="PROSITE" id="PS51352"/>
    </source>
</evidence>
<dbReference type="InterPro" id="IPR013766">
    <property type="entry name" value="Thioredoxin_domain"/>
</dbReference>
<accession>A0A2S5D365</accession>
<evidence type="ECO:0000256" key="6">
    <source>
        <dbReference type="SAM" id="Phobius"/>
    </source>
</evidence>
<comment type="caution">
    <text evidence="8">The sequence shown here is derived from an EMBL/GenBank/DDBJ whole genome shotgun (WGS) entry which is preliminary data.</text>
</comment>
<dbReference type="GO" id="GO:0017004">
    <property type="term" value="P:cytochrome complex assembly"/>
    <property type="evidence" value="ECO:0007669"/>
    <property type="project" value="UniProtKB-KW"/>
</dbReference>
<gene>
    <name evidence="8" type="primary">resA_3</name>
    <name evidence="9" type="synonym">resA_1</name>
    <name evidence="8" type="ORF">LYSIN_02221</name>
    <name evidence="9" type="ORF">NCTC10338_01357</name>
</gene>
<evidence type="ECO:0000313" key="11">
    <source>
        <dbReference type="Proteomes" id="UP000255295"/>
    </source>
</evidence>
<evidence type="ECO:0000313" key="9">
    <source>
        <dbReference type="EMBL" id="SUV16280.1"/>
    </source>
</evidence>
<sequence length="184" mass="20401">MSRGFINLEKKKKRLVTRTIILAILAIAIGYTVYGTATKEKVELVAVGSEAPNFTLVDLNGEKHKLSDYRGQGVFLNFWGTWCKPCEKEMPAMNSQYQVFKDLGVQTLAVNIAQTDLEVQNFVDKYGLTFPVVIDKTKSVMTAYNVGNLPATVLIDPDGKVVKITTGEMTEATIASYMELIKPK</sequence>
<dbReference type="SUPFAM" id="SSF52833">
    <property type="entry name" value="Thioredoxin-like"/>
    <property type="match status" value="1"/>
</dbReference>
<dbReference type="GO" id="GO:0030313">
    <property type="term" value="C:cell envelope"/>
    <property type="evidence" value="ECO:0007669"/>
    <property type="project" value="UniProtKB-SubCell"/>
</dbReference>
<comment type="subcellular location">
    <subcellularLocation>
        <location evidence="1">Cell envelope</location>
    </subcellularLocation>
</comment>
<keyword evidence="6" id="KW-1133">Transmembrane helix</keyword>
<dbReference type="Proteomes" id="UP000255295">
    <property type="component" value="Unassembled WGS sequence"/>
</dbReference>
<dbReference type="InterPro" id="IPR036249">
    <property type="entry name" value="Thioredoxin-like_sf"/>
</dbReference>
<evidence type="ECO:0000256" key="5">
    <source>
        <dbReference type="ARBA" id="ARBA00023284"/>
    </source>
</evidence>
<dbReference type="EMBL" id="UFSZ01000001">
    <property type="protein sequence ID" value="SUV16280.1"/>
    <property type="molecule type" value="Genomic_DNA"/>
</dbReference>
<dbReference type="PROSITE" id="PS51352">
    <property type="entry name" value="THIOREDOXIN_2"/>
    <property type="match status" value="1"/>
</dbReference>
<protein>
    <submittedName>
        <fullName evidence="8 9">Thiol-disulfide oxidoreductase</fullName>
    </submittedName>
</protein>
<dbReference type="Gene3D" id="3.40.30.10">
    <property type="entry name" value="Glutaredoxin"/>
    <property type="match status" value="1"/>
</dbReference>
<reference evidence="9 11" key="2">
    <citation type="submission" date="2018-06" db="EMBL/GenBank/DDBJ databases">
        <authorList>
            <consortium name="Pathogen Informatics"/>
            <person name="Doyle S."/>
        </authorList>
    </citation>
    <scope>NUCLEOTIDE SEQUENCE [LARGE SCALE GENOMIC DNA]</scope>
    <source>
        <strain evidence="9 11">NCTC10338</strain>
    </source>
</reference>
<feature type="transmembrane region" description="Helical" evidence="6">
    <location>
        <begin position="15"/>
        <end position="34"/>
    </location>
</feature>
<dbReference type="PANTHER" id="PTHR42852:SF6">
    <property type="entry name" value="THIOL:DISULFIDE INTERCHANGE PROTEIN DSBE"/>
    <property type="match status" value="1"/>
</dbReference>
<evidence type="ECO:0000256" key="1">
    <source>
        <dbReference type="ARBA" id="ARBA00004196"/>
    </source>
</evidence>
<keyword evidence="6" id="KW-0472">Membrane</keyword>
<feature type="domain" description="Thioredoxin" evidence="7">
    <location>
        <begin position="45"/>
        <end position="184"/>
    </location>
</feature>
<evidence type="ECO:0000313" key="8">
    <source>
        <dbReference type="EMBL" id="POZ57437.1"/>
    </source>
</evidence>
<name>A0A2S5D365_LYSSH</name>
<dbReference type="InterPro" id="IPR000866">
    <property type="entry name" value="AhpC/TSA"/>
</dbReference>
<evidence type="ECO:0000313" key="10">
    <source>
        <dbReference type="Proteomes" id="UP000237319"/>
    </source>
</evidence>